<proteinExistence type="predicted"/>
<dbReference type="EMBL" id="AFZD01000003">
    <property type="protein sequence ID" value="EHL14322.1"/>
    <property type="molecule type" value="Genomic_DNA"/>
</dbReference>
<name>G9WRD5_9FIRM</name>
<sequence>MRKRKKEQLLSLLQSYEEAHSTLRSFITEGREKEATSLLVLCQEGMEKIEGEVRANLAEADGLTALFLQYQEALFRTYQALSIAESGMDFLQKAESVYFQIRDGIEKTAVHSLILFLPYKASMWDSMESIYLAARKDPSCEALVMPISYFERAEEGSFGEAQNEREKFPAHIPLITEDFSIEEEQPDLIYIHNPYDDANLVTSVHPRYYSFNLKKYTENLVYVPYFTTTTASNLWRNFLPAFPYVDYIVGQNEVHKNCLPSEVTGKCVVLGNPKFDAAAGLKTKKIELPPAWQEIAKGRSLYYYNTSLICMLENPDGFLRKMEELFRLFKDHPKYCLLWRPHPLLENTFLTMKREFLPRFQQLKEKFITEKIGIYDDSAELDRAIALSALYIGDWGTSITSLFNVAEKPLVMLDYALSSENKERNEKLWPLLQYFLLRFAGIHPQEGEEALVFEGRFLLKGKIEGKTLFLDKLDLADWGLLSEEEKIPGDEYREAYFEHGRWILCPRAGGHFLVLEKGKAPQKVELEHIFIEPDAFYESYREGEYIFCKAENYPCDIRFSLKTLRVLEETGQKEGKLIYHIPEEELKKWKVECNFKEEELISGFLPWRHFSYGLQENVAYNLQDFLSDKPLPRPFDKAFSHSKIKEIAVNIGTAGEKIHAYFQRIALQDEKNREIEE</sequence>
<evidence type="ECO:0000313" key="1">
    <source>
        <dbReference type="EMBL" id="EHL14322.1"/>
    </source>
</evidence>
<reference evidence="1 2" key="1">
    <citation type="submission" date="2011-08" db="EMBL/GenBank/DDBJ databases">
        <title>The Genome Sequence of Oribacterium sp. ACB7.</title>
        <authorList>
            <consortium name="The Broad Institute Genome Sequencing Platform"/>
            <person name="Earl A."/>
            <person name="Ward D."/>
            <person name="Feldgarden M."/>
            <person name="Gevers D."/>
            <person name="Sizova M."/>
            <person name="Hazen A."/>
            <person name="Epstein S."/>
            <person name="Young S.K."/>
            <person name="Zeng Q."/>
            <person name="Gargeya S."/>
            <person name="Fitzgerald M."/>
            <person name="Haas B."/>
            <person name="Abouelleil A."/>
            <person name="Alvarado L."/>
            <person name="Arachchi H.M."/>
            <person name="Berlin A."/>
            <person name="Brown A."/>
            <person name="Chapman S.B."/>
            <person name="Chen Z."/>
            <person name="Dunbar C."/>
            <person name="Freedman E."/>
            <person name="Gearin G."/>
            <person name="Gellesch M."/>
            <person name="Goldberg J."/>
            <person name="Griggs A."/>
            <person name="Gujja S."/>
            <person name="Heiman D."/>
            <person name="Howarth C."/>
            <person name="Larson L."/>
            <person name="Lui A."/>
            <person name="MacDonald P.J.P."/>
            <person name="Montmayeur A."/>
            <person name="Murphy C."/>
            <person name="Neiman D."/>
            <person name="Pearson M."/>
            <person name="Priest M."/>
            <person name="Roberts A."/>
            <person name="Saif S."/>
            <person name="Shea T."/>
            <person name="Shenoy N."/>
            <person name="Sisk P."/>
            <person name="Stolte C."/>
            <person name="Sykes S."/>
            <person name="Wortman J."/>
            <person name="Nusbaum C."/>
            <person name="Birren B."/>
        </authorList>
    </citation>
    <scope>NUCLEOTIDE SEQUENCE [LARGE SCALE GENOMIC DNA]</scope>
    <source>
        <strain evidence="1 2">ACB7</strain>
    </source>
</reference>
<evidence type="ECO:0008006" key="3">
    <source>
        <dbReference type="Google" id="ProtNLM"/>
    </source>
</evidence>
<dbReference type="PATRIC" id="fig|796944.3.peg.157"/>
<gene>
    <name evidence="1" type="ORF">HMPREF9624_01651</name>
</gene>
<dbReference type="RefSeq" id="WP_009537383.1">
    <property type="nucleotide sequence ID" value="NZ_JH414506.1"/>
</dbReference>
<evidence type="ECO:0000313" key="2">
    <source>
        <dbReference type="Proteomes" id="UP000003527"/>
    </source>
</evidence>
<dbReference type="HOGENOM" id="CLU_405887_0_0_9"/>
<protein>
    <recommendedName>
        <fullName evidence="3">CDP-Glycerol:Poly(Glycerophosphate) glycerophosphotransferase</fullName>
    </recommendedName>
</protein>
<dbReference type="Proteomes" id="UP000003527">
    <property type="component" value="Unassembled WGS sequence"/>
</dbReference>
<dbReference type="AlphaFoldDB" id="G9WRD5"/>
<keyword evidence="2" id="KW-1185">Reference proteome</keyword>
<comment type="caution">
    <text evidence="1">The sequence shown here is derived from an EMBL/GenBank/DDBJ whole genome shotgun (WGS) entry which is preliminary data.</text>
</comment>
<organism evidence="1 2">
    <name type="scientific">Oribacterium asaccharolyticum ACB7</name>
    <dbReference type="NCBI Taxonomy" id="796944"/>
    <lineage>
        <taxon>Bacteria</taxon>
        <taxon>Bacillati</taxon>
        <taxon>Bacillota</taxon>
        <taxon>Clostridia</taxon>
        <taxon>Lachnospirales</taxon>
        <taxon>Lachnospiraceae</taxon>
        <taxon>Oribacterium</taxon>
    </lineage>
</organism>
<accession>G9WRD5</accession>